<dbReference type="GO" id="GO:0017056">
    <property type="term" value="F:structural constituent of nuclear pore"/>
    <property type="evidence" value="ECO:0007669"/>
    <property type="project" value="TreeGrafter"/>
</dbReference>
<keyword evidence="1" id="KW-0175">Coiled coil</keyword>
<dbReference type="STRING" id="3871.A0A4P1R957"/>
<reference evidence="3 4" key="1">
    <citation type="journal article" date="2017" name="Plant Biotechnol. J.">
        <title>A comprehensive draft genome sequence for lupin (Lupinus angustifolius), an emerging health food: insights into plant-microbe interactions and legume evolution.</title>
        <authorList>
            <person name="Hane J.K."/>
            <person name="Ming Y."/>
            <person name="Kamphuis L.G."/>
            <person name="Nelson M.N."/>
            <person name="Garg G."/>
            <person name="Atkins C.A."/>
            <person name="Bayer P.E."/>
            <person name="Bravo A."/>
            <person name="Bringans S."/>
            <person name="Cannon S."/>
            <person name="Edwards D."/>
            <person name="Foley R."/>
            <person name="Gao L.L."/>
            <person name="Harrison M.J."/>
            <person name="Huang W."/>
            <person name="Hurgobin B."/>
            <person name="Li S."/>
            <person name="Liu C.W."/>
            <person name="McGrath A."/>
            <person name="Morahan G."/>
            <person name="Murray J."/>
            <person name="Weller J."/>
            <person name="Jian J."/>
            <person name="Singh K.B."/>
        </authorList>
    </citation>
    <scope>NUCLEOTIDE SEQUENCE [LARGE SCALE GENOMIC DNA]</scope>
    <source>
        <strain evidence="4">cv. Tanjil</strain>
        <tissue evidence="3">Whole plant</tissue>
    </source>
</reference>
<organism evidence="3 4">
    <name type="scientific">Lupinus angustifolius</name>
    <name type="common">Narrow-leaved blue lupine</name>
    <dbReference type="NCBI Taxonomy" id="3871"/>
    <lineage>
        <taxon>Eukaryota</taxon>
        <taxon>Viridiplantae</taxon>
        <taxon>Streptophyta</taxon>
        <taxon>Embryophyta</taxon>
        <taxon>Tracheophyta</taxon>
        <taxon>Spermatophyta</taxon>
        <taxon>Magnoliopsida</taxon>
        <taxon>eudicotyledons</taxon>
        <taxon>Gunneridae</taxon>
        <taxon>Pentapetalae</taxon>
        <taxon>rosids</taxon>
        <taxon>fabids</taxon>
        <taxon>Fabales</taxon>
        <taxon>Fabaceae</taxon>
        <taxon>Papilionoideae</taxon>
        <taxon>50 kb inversion clade</taxon>
        <taxon>genistoids sensu lato</taxon>
        <taxon>core genistoids</taxon>
        <taxon>Genisteae</taxon>
        <taxon>Lupinus</taxon>
    </lineage>
</organism>
<dbReference type="Pfam" id="PF25481">
    <property type="entry name" value="Nucleoprot-TPR"/>
    <property type="match status" value="1"/>
</dbReference>
<dbReference type="GO" id="GO:0006406">
    <property type="term" value="P:mRNA export from nucleus"/>
    <property type="evidence" value="ECO:0007669"/>
    <property type="project" value="TreeGrafter"/>
</dbReference>
<evidence type="ECO:0000256" key="1">
    <source>
        <dbReference type="SAM" id="Coils"/>
    </source>
</evidence>
<dbReference type="PANTHER" id="PTHR18898:SF2">
    <property type="entry name" value="NUCLEOPROTEIN TPR"/>
    <property type="match status" value="1"/>
</dbReference>
<dbReference type="InterPro" id="IPR057577">
    <property type="entry name" value="Nucleoprot-TPR/MLP1_dom"/>
</dbReference>
<evidence type="ECO:0000313" key="4">
    <source>
        <dbReference type="Proteomes" id="UP000188354"/>
    </source>
</evidence>
<evidence type="ECO:0000259" key="2">
    <source>
        <dbReference type="Pfam" id="PF25481"/>
    </source>
</evidence>
<feature type="coiled-coil region" evidence="1">
    <location>
        <begin position="67"/>
        <end position="122"/>
    </location>
</feature>
<sequence length="267" mass="30108">MPIFISDEELSKFSGDAATVAAKADAFIRGLLHDLDTVRARADAADINAEQNCSLIEQKYISLAAEFSKLESQVSELQSSLDQRQRELAEAESQNHQVQLQLVEKDREIERLRTEVAELHKSKRQLIEFNGQKDLELSEKNATIKSYLDKIVHLTENAAKKEAHLSEVEAELGRSQAACTRFQQEKEILERQNAWLDDELTGKVNSFFELRQKHTELDADMSSRLTNELISVKDAAAANEERFSAELSTVSALTSFVMLLPPLQLSF</sequence>
<dbReference type="GO" id="GO:0005643">
    <property type="term" value="C:nuclear pore"/>
    <property type="evidence" value="ECO:0007669"/>
    <property type="project" value="TreeGrafter"/>
</dbReference>
<protein>
    <recommendedName>
        <fullName evidence="2">Nucleoprotein TPR/MPL1 domain-containing protein</fullName>
    </recommendedName>
</protein>
<dbReference type="EMBL" id="CM007369">
    <property type="protein sequence ID" value="OIW05348.1"/>
    <property type="molecule type" value="Genomic_DNA"/>
</dbReference>
<dbReference type="Proteomes" id="UP000188354">
    <property type="component" value="Chromosome LG09"/>
</dbReference>
<accession>A0A4P1R957</accession>
<proteinExistence type="predicted"/>
<feature type="coiled-coil region" evidence="1">
    <location>
        <begin position="151"/>
        <end position="199"/>
    </location>
</feature>
<evidence type="ECO:0000313" key="3">
    <source>
        <dbReference type="EMBL" id="OIW05348.1"/>
    </source>
</evidence>
<name>A0A4P1R957_LUPAN</name>
<dbReference type="Gramene" id="OIW05348">
    <property type="protein sequence ID" value="OIW05348"/>
    <property type="gene ID" value="TanjilG_28813"/>
</dbReference>
<dbReference type="PANTHER" id="PTHR18898">
    <property type="entry name" value="NUCLEOPROTEIN TPR-RELATED"/>
    <property type="match status" value="1"/>
</dbReference>
<gene>
    <name evidence="3" type="ORF">TanjilG_28813</name>
</gene>
<keyword evidence="4" id="KW-1185">Reference proteome</keyword>
<dbReference type="AlphaFoldDB" id="A0A4P1R957"/>
<feature type="domain" description="Nucleoprotein TPR/MPL1" evidence="2">
    <location>
        <begin position="171"/>
        <end position="228"/>
    </location>
</feature>